<evidence type="ECO:0000256" key="5">
    <source>
        <dbReference type="SAM" id="Coils"/>
    </source>
</evidence>
<dbReference type="EMBL" id="JAVBVO010000003">
    <property type="protein sequence ID" value="MDZ5758171.1"/>
    <property type="molecule type" value="Genomic_DNA"/>
</dbReference>
<keyword evidence="1" id="KW-1003">Cell membrane</keyword>
<evidence type="ECO:0000256" key="1">
    <source>
        <dbReference type="ARBA" id="ARBA00022475"/>
    </source>
</evidence>
<feature type="transmembrane region" description="Helical" evidence="6">
    <location>
        <begin position="7"/>
        <end position="27"/>
    </location>
</feature>
<dbReference type="Proteomes" id="UP001290462">
    <property type="component" value="Unassembled WGS sequence"/>
</dbReference>
<dbReference type="Pfam" id="PF06305">
    <property type="entry name" value="LapA_dom"/>
    <property type="match status" value="1"/>
</dbReference>
<evidence type="ECO:0000313" key="8">
    <source>
        <dbReference type="EMBL" id="MDZ5758171.1"/>
    </source>
</evidence>
<keyword evidence="2 6" id="KW-0812">Transmembrane</keyword>
<gene>
    <name evidence="8" type="ORF">RAK27_05810</name>
</gene>
<reference evidence="8" key="1">
    <citation type="submission" date="2023-08" db="EMBL/GenBank/DDBJ databases">
        <title>Genomic characterization of piscicolin 126 produced by Carnobacterium maltaromaticum CM22 strain isolated from salmon (Salmo salar).</title>
        <authorList>
            <person name="Gonzalez-Gragera E."/>
            <person name="Garcia-Lopez J.D."/>
            <person name="Teso-Perez C."/>
            <person name="Gimenez-Hernandez I."/>
            <person name="Peralta-Sanchez J.M."/>
            <person name="Valdivia E."/>
            <person name="Montalban-Lopez M."/>
            <person name="Martin-Platero A.M."/>
            <person name="Banos A."/>
            <person name="Martinez-Bueno M."/>
        </authorList>
    </citation>
    <scope>NUCLEOTIDE SEQUENCE</scope>
    <source>
        <strain evidence="8">CM22</strain>
    </source>
</reference>
<evidence type="ECO:0000256" key="4">
    <source>
        <dbReference type="ARBA" id="ARBA00023136"/>
    </source>
</evidence>
<dbReference type="RefSeq" id="WP_010053037.1">
    <property type="nucleotide sequence ID" value="NZ_BJOJ01000018.1"/>
</dbReference>
<dbReference type="PANTHER" id="PTHR41335">
    <property type="entry name" value="MEMBRANE PROTEIN-RELATED"/>
    <property type="match status" value="1"/>
</dbReference>
<comment type="caution">
    <text evidence="8">The sequence shown here is derived from an EMBL/GenBank/DDBJ whole genome shotgun (WGS) entry which is preliminary data.</text>
</comment>
<dbReference type="AlphaFoldDB" id="A0AAW9JXE9"/>
<feature type="transmembrane region" description="Helical" evidence="6">
    <location>
        <begin position="39"/>
        <end position="59"/>
    </location>
</feature>
<evidence type="ECO:0000256" key="3">
    <source>
        <dbReference type="ARBA" id="ARBA00022989"/>
    </source>
</evidence>
<evidence type="ECO:0000259" key="7">
    <source>
        <dbReference type="Pfam" id="PF06305"/>
    </source>
</evidence>
<keyword evidence="4 6" id="KW-0472">Membrane</keyword>
<feature type="coiled-coil region" evidence="5">
    <location>
        <begin position="64"/>
        <end position="127"/>
    </location>
</feature>
<protein>
    <submittedName>
        <fullName evidence="8">Lipopolysaccharide assembly protein LapA domain-containing protein</fullName>
    </submittedName>
</protein>
<dbReference type="InterPro" id="IPR010445">
    <property type="entry name" value="LapA_dom"/>
</dbReference>
<accession>A0AAW9JXE9</accession>
<proteinExistence type="predicted"/>
<dbReference type="PANTHER" id="PTHR41335:SF1">
    <property type="entry name" value="MEMBRANE PROTEIN"/>
    <property type="match status" value="1"/>
</dbReference>
<organism evidence="8 9">
    <name type="scientific">Carnobacterium maltaromaticum</name>
    <name type="common">Carnobacterium piscicola</name>
    <dbReference type="NCBI Taxonomy" id="2751"/>
    <lineage>
        <taxon>Bacteria</taxon>
        <taxon>Bacillati</taxon>
        <taxon>Bacillota</taxon>
        <taxon>Bacilli</taxon>
        <taxon>Lactobacillales</taxon>
        <taxon>Carnobacteriaceae</taxon>
        <taxon>Carnobacterium</taxon>
    </lineage>
</organism>
<evidence type="ECO:0000256" key="6">
    <source>
        <dbReference type="SAM" id="Phobius"/>
    </source>
</evidence>
<name>A0AAW9JXE9_CARML</name>
<keyword evidence="5" id="KW-0175">Coiled coil</keyword>
<feature type="domain" description="Lipopolysaccharide assembly protein A" evidence="7">
    <location>
        <begin position="24"/>
        <end position="84"/>
    </location>
</feature>
<dbReference type="GeneID" id="83605785"/>
<keyword evidence="3 6" id="KW-1133">Transmembrane helix</keyword>
<evidence type="ECO:0000256" key="2">
    <source>
        <dbReference type="ARBA" id="ARBA00022692"/>
    </source>
</evidence>
<evidence type="ECO:0000313" key="9">
    <source>
        <dbReference type="Proteomes" id="UP001290462"/>
    </source>
</evidence>
<dbReference type="GO" id="GO:0005886">
    <property type="term" value="C:plasma membrane"/>
    <property type="evidence" value="ECO:0007669"/>
    <property type="project" value="InterPro"/>
</dbReference>
<sequence length="130" mass="14739">MKNQWRLVVGIILVLIIVLFAIFNVDAVPVNFGFIKVDWPLIMIILGSLFIGAIATVLVSTSSSIQVKKELKKVKKELDDKDNQTKEQLSKVQAEYEQELLEKEVEIEAKQKKINSLEDELVSKMTNPIV</sequence>